<gene>
    <name evidence="2" type="ORF">GCM10023200_30640</name>
</gene>
<dbReference type="Proteomes" id="UP001500928">
    <property type="component" value="Unassembled WGS sequence"/>
</dbReference>
<feature type="compositionally biased region" description="Polar residues" evidence="1">
    <location>
        <begin position="200"/>
        <end position="209"/>
    </location>
</feature>
<evidence type="ECO:0000256" key="1">
    <source>
        <dbReference type="SAM" id="MobiDB-lite"/>
    </source>
</evidence>
<name>A0ABP9BCB9_9PSEU</name>
<evidence type="ECO:0000313" key="3">
    <source>
        <dbReference type="Proteomes" id="UP001500928"/>
    </source>
</evidence>
<reference evidence="3" key="1">
    <citation type="journal article" date="2019" name="Int. J. Syst. Evol. Microbiol.">
        <title>The Global Catalogue of Microorganisms (GCM) 10K type strain sequencing project: providing services to taxonomists for standard genome sequencing and annotation.</title>
        <authorList>
            <consortium name="The Broad Institute Genomics Platform"/>
            <consortium name="The Broad Institute Genome Sequencing Center for Infectious Disease"/>
            <person name="Wu L."/>
            <person name="Ma J."/>
        </authorList>
    </citation>
    <scope>NUCLEOTIDE SEQUENCE [LARGE SCALE GENOMIC DNA]</scope>
    <source>
        <strain evidence="3">JCM 17979</strain>
    </source>
</reference>
<dbReference type="RefSeq" id="WP_345416339.1">
    <property type="nucleotide sequence ID" value="NZ_BAABHO010000023.1"/>
</dbReference>
<comment type="caution">
    <text evidence="2">The sequence shown here is derived from an EMBL/GenBank/DDBJ whole genome shotgun (WGS) entry which is preliminary data.</text>
</comment>
<feature type="region of interest" description="Disordered" evidence="1">
    <location>
        <begin position="1"/>
        <end position="43"/>
    </location>
</feature>
<protein>
    <submittedName>
        <fullName evidence="2">Uncharacterized protein</fullName>
    </submittedName>
</protein>
<sequence length="209" mass="23186">MTTSETDAEDRQAVDEHVDRTESEPQEHDEQQHDGPDDGSPAYRPWQRLAISALIVAVLVSLLATNAPDSTIKNALVGLARPFILVTGLDQRWGVFAPNPRLETSNVLARVERADGTVGTYPLDSGAGLSEYWNYRWRKYGEQLWTNDNAVRERAAFSQWVIAQDRAAGHEPTRLTLIRVTRPNLAPGPGPDEGPWSEVPFSTTTVNAR</sequence>
<keyword evidence="3" id="KW-1185">Reference proteome</keyword>
<dbReference type="EMBL" id="BAABHO010000023">
    <property type="protein sequence ID" value="GAA4792910.1"/>
    <property type="molecule type" value="Genomic_DNA"/>
</dbReference>
<proteinExistence type="predicted"/>
<organism evidence="2 3">
    <name type="scientific">Actinomycetospora chlora</name>
    <dbReference type="NCBI Taxonomy" id="663608"/>
    <lineage>
        <taxon>Bacteria</taxon>
        <taxon>Bacillati</taxon>
        <taxon>Actinomycetota</taxon>
        <taxon>Actinomycetes</taxon>
        <taxon>Pseudonocardiales</taxon>
        <taxon>Pseudonocardiaceae</taxon>
        <taxon>Actinomycetospora</taxon>
    </lineage>
</organism>
<feature type="region of interest" description="Disordered" evidence="1">
    <location>
        <begin position="183"/>
        <end position="209"/>
    </location>
</feature>
<evidence type="ECO:0000313" key="2">
    <source>
        <dbReference type="EMBL" id="GAA4792910.1"/>
    </source>
</evidence>
<accession>A0ABP9BCB9</accession>
<feature type="compositionally biased region" description="Basic and acidic residues" evidence="1">
    <location>
        <begin position="9"/>
        <end position="36"/>
    </location>
</feature>